<evidence type="ECO:0000259" key="10">
    <source>
        <dbReference type="PROSITE" id="PS50262"/>
    </source>
</evidence>
<accession>A0A8S3YRJ2</accession>
<keyword evidence="3 9" id="KW-0812">Transmembrane</keyword>
<dbReference type="PANTHER" id="PTHR24230">
    <property type="entry name" value="G-PROTEIN COUPLED RECEPTOR"/>
    <property type="match status" value="1"/>
</dbReference>
<evidence type="ECO:0000256" key="8">
    <source>
        <dbReference type="ARBA" id="ARBA00023224"/>
    </source>
</evidence>
<dbReference type="Proteomes" id="UP000678393">
    <property type="component" value="Unassembled WGS sequence"/>
</dbReference>
<feature type="transmembrane region" description="Helical" evidence="9">
    <location>
        <begin position="82"/>
        <end position="102"/>
    </location>
</feature>
<dbReference type="AlphaFoldDB" id="A0A8S3YRJ2"/>
<comment type="caution">
    <text evidence="11">The sequence shown here is derived from an EMBL/GenBank/DDBJ whole genome shotgun (WGS) entry which is preliminary data.</text>
</comment>
<keyword evidence="2" id="KW-1003">Cell membrane</keyword>
<feature type="transmembrane region" description="Helical" evidence="9">
    <location>
        <begin position="152"/>
        <end position="172"/>
    </location>
</feature>
<evidence type="ECO:0000256" key="5">
    <source>
        <dbReference type="ARBA" id="ARBA00023040"/>
    </source>
</evidence>
<evidence type="ECO:0000313" key="11">
    <source>
        <dbReference type="EMBL" id="CAG5117951.1"/>
    </source>
</evidence>
<keyword evidence="8" id="KW-0807">Transducer</keyword>
<evidence type="ECO:0000256" key="9">
    <source>
        <dbReference type="SAM" id="Phobius"/>
    </source>
</evidence>
<keyword evidence="6 9" id="KW-0472">Membrane</keyword>
<dbReference type="EMBL" id="CAJHNH020000478">
    <property type="protein sequence ID" value="CAG5117951.1"/>
    <property type="molecule type" value="Genomic_DNA"/>
</dbReference>
<feature type="domain" description="G-protein coupled receptors family 1 profile" evidence="10">
    <location>
        <begin position="53"/>
        <end position="195"/>
    </location>
</feature>
<dbReference type="InterPro" id="IPR019430">
    <property type="entry name" value="7TM_GPCR_serpentine_rcpt_Srx"/>
</dbReference>
<evidence type="ECO:0000256" key="6">
    <source>
        <dbReference type="ARBA" id="ARBA00023136"/>
    </source>
</evidence>
<dbReference type="OrthoDB" id="9990906at2759"/>
<dbReference type="GO" id="GO:0008528">
    <property type="term" value="F:G protein-coupled peptide receptor activity"/>
    <property type="evidence" value="ECO:0007669"/>
    <property type="project" value="TreeGrafter"/>
</dbReference>
<keyword evidence="12" id="KW-1185">Reference proteome</keyword>
<dbReference type="SUPFAM" id="SSF81321">
    <property type="entry name" value="Family A G protein-coupled receptor-like"/>
    <property type="match status" value="1"/>
</dbReference>
<organism evidence="11 12">
    <name type="scientific">Candidula unifasciata</name>
    <dbReference type="NCBI Taxonomy" id="100452"/>
    <lineage>
        <taxon>Eukaryota</taxon>
        <taxon>Metazoa</taxon>
        <taxon>Spiralia</taxon>
        <taxon>Lophotrochozoa</taxon>
        <taxon>Mollusca</taxon>
        <taxon>Gastropoda</taxon>
        <taxon>Heterobranchia</taxon>
        <taxon>Euthyneura</taxon>
        <taxon>Panpulmonata</taxon>
        <taxon>Eupulmonata</taxon>
        <taxon>Stylommatophora</taxon>
        <taxon>Helicina</taxon>
        <taxon>Helicoidea</taxon>
        <taxon>Geomitridae</taxon>
        <taxon>Candidula</taxon>
    </lineage>
</organism>
<sequence length="195" mass="21592">MSCDSAAAQQQCSEVSTVMADMSQVISDDALIYIRISLNIVARFIISIAGIVTNIINMIIFVKLGLKDSMSVGLFSLSLTDVLVTGVQLASCLCFVTGFVCMNIGIDRYLGWAISFVYEISCWITAMISIERCYCVVSPFTVKQVFTRFRCVAATVTIYILYIGMHVPVYLYPRIKWIETILPSGNTTKGISERS</sequence>
<protein>
    <recommendedName>
        <fullName evidence="10">G-protein coupled receptors family 1 profile domain-containing protein</fullName>
    </recommendedName>
</protein>
<evidence type="ECO:0000256" key="4">
    <source>
        <dbReference type="ARBA" id="ARBA00022989"/>
    </source>
</evidence>
<dbReference type="PROSITE" id="PS50262">
    <property type="entry name" value="G_PROTEIN_RECEP_F1_2"/>
    <property type="match status" value="1"/>
</dbReference>
<proteinExistence type="predicted"/>
<keyword evidence="5" id="KW-0297">G-protein coupled receptor</keyword>
<evidence type="ECO:0000313" key="12">
    <source>
        <dbReference type="Proteomes" id="UP000678393"/>
    </source>
</evidence>
<dbReference type="GO" id="GO:0007218">
    <property type="term" value="P:neuropeptide signaling pathway"/>
    <property type="evidence" value="ECO:0007669"/>
    <property type="project" value="TreeGrafter"/>
</dbReference>
<dbReference type="GO" id="GO:0005886">
    <property type="term" value="C:plasma membrane"/>
    <property type="evidence" value="ECO:0007669"/>
    <property type="project" value="UniProtKB-SubCell"/>
</dbReference>
<evidence type="ECO:0000256" key="3">
    <source>
        <dbReference type="ARBA" id="ARBA00022692"/>
    </source>
</evidence>
<evidence type="ECO:0000256" key="2">
    <source>
        <dbReference type="ARBA" id="ARBA00022475"/>
    </source>
</evidence>
<feature type="transmembrane region" description="Helical" evidence="9">
    <location>
        <begin position="40"/>
        <end position="62"/>
    </location>
</feature>
<dbReference type="InterPro" id="IPR017452">
    <property type="entry name" value="GPCR_Rhodpsn_7TM"/>
</dbReference>
<gene>
    <name evidence="11" type="ORF">CUNI_LOCUS3509</name>
</gene>
<reference evidence="11" key="1">
    <citation type="submission" date="2021-04" db="EMBL/GenBank/DDBJ databases">
        <authorList>
            <consortium name="Molecular Ecology Group"/>
        </authorList>
    </citation>
    <scope>NUCLEOTIDE SEQUENCE</scope>
</reference>
<feature type="non-terminal residue" evidence="11">
    <location>
        <position position="195"/>
    </location>
</feature>
<name>A0A8S3YRJ2_9EUPU</name>
<dbReference type="CDD" id="cd00637">
    <property type="entry name" value="7tm_classA_rhodopsin-like"/>
    <property type="match status" value="1"/>
</dbReference>
<evidence type="ECO:0000256" key="1">
    <source>
        <dbReference type="ARBA" id="ARBA00004651"/>
    </source>
</evidence>
<feature type="transmembrane region" description="Helical" evidence="9">
    <location>
        <begin position="109"/>
        <end position="130"/>
    </location>
</feature>
<keyword evidence="4 9" id="KW-1133">Transmembrane helix</keyword>
<dbReference type="Pfam" id="PF10328">
    <property type="entry name" value="7TM_GPCR_Srx"/>
    <property type="match status" value="1"/>
</dbReference>
<keyword evidence="7" id="KW-0675">Receptor</keyword>
<dbReference type="Gene3D" id="1.20.1070.10">
    <property type="entry name" value="Rhodopsin 7-helix transmembrane proteins"/>
    <property type="match status" value="1"/>
</dbReference>
<evidence type="ECO:0000256" key="7">
    <source>
        <dbReference type="ARBA" id="ARBA00023170"/>
    </source>
</evidence>
<comment type="subcellular location">
    <subcellularLocation>
        <location evidence="1">Cell membrane</location>
        <topology evidence="1">Multi-pass membrane protein</topology>
    </subcellularLocation>
</comment>